<evidence type="ECO:0000256" key="7">
    <source>
        <dbReference type="ARBA" id="ARBA00023288"/>
    </source>
</evidence>
<evidence type="ECO:0000256" key="1">
    <source>
        <dbReference type="ARBA" id="ARBA00004635"/>
    </source>
</evidence>
<dbReference type="PROSITE" id="PS51257">
    <property type="entry name" value="PROKAR_LIPOPROTEIN"/>
    <property type="match status" value="1"/>
</dbReference>
<dbReference type="GO" id="GO:0016020">
    <property type="term" value="C:membrane"/>
    <property type="evidence" value="ECO:0007669"/>
    <property type="project" value="UniProtKB-SubCell"/>
</dbReference>
<evidence type="ECO:0000256" key="2">
    <source>
        <dbReference type="ARBA" id="ARBA00007886"/>
    </source>
</evidence>
<dbReference type="NCBIfam" id="TIGR02887">
    <property type="entry name" value="spore_ger_x_C"/>
    <property type="match status" value="1"/>
</dbReference>
<proteinExistence type="inferred from homology"/>
<dbReference type="Pfam" id="PF05504">
    <property type="entry name" value="Spore_GerAC"/>
    <property type="match status" value="1"/>
</dbReference>
<dbReference type="PANTHER" id="PTHR35789">
    <property type="entry name" value="SPORE GERMINATION PROTEIN B3"/>
    <property type="match status" value="1"/>
</dbReference>
<dbReference type="Proteomes" id="UP000324269">
    <property type="component" value="Unassembled WGS sequence"/>
</dbReference>
<organism evidence="10 11">
    <name type="scientific">Rossellomorea aquimaris</name>
    <dbReference type="NCBI Taxonomy" id="189382"/>
    <lineage>
        <taxon>Bacteria</taxon>
        <taxon>Bacillati</taxon>
        <taxon>Bacillota</taxon>
        <taxon>Bacilli</taxon>
        <taxon>Bacillales</taxon>
        <taxon>Bacillaceae</taxon>
        <taxon>Rossellomorea</taxon>
    </lineage>
</organism>
<keyword evidence="3" id="KW-0309">Germination</keyword>
<evidence type="ECO:0000259" key="9">
    <source>
        <dbReference type="Pfam" id="PF25198"/>
    </source>
</evidence>
<dbReference type="AlphaFoldDB" id="A0A5D4TEW3"/>
<comment type="subcellular location">
    <subcellularLocation>
        <location evidence="1">Membrane</location>
        <topology evidence="1">Lipid-anchor</topology>
    </subcellularLocation>
</comment>
<dbReference type="InterPro" id="IPR008844">
    <property type="entry name" value="Spore_GerAC-like"/>
</dbReference>
<evidence type="ECO:0000256" key="3">
    <source>
        <dbReference type="ARBA" id="ARBA00022544"/>
    </source>
</evidence>
<keyword evidence="5" id="KW-0472">Membrane</keyword>
<dbReference type="InterPro" id="IPR057336">
    <property type="entry name" value="GerAC_N"/>
</dbReference>
<dbReference type="Pfam" id="PF25198">
    <property type="entry name" value="Spore_GerAC_N"/>
    <property type="match status" value="1"/>
</dbReference>
<keyword evidence="7" id="KW-0449">Lipoprotein</keyword>
<gene>
    <name evidence="10" type="ORF">FZC85_23270</name>
</gene>
<evidence type="ECO:0000256" key="4">
    <source>
        <dbReference type="ARBA" id="ARBA00022729"/>
    </source>
</evidence>
<evidence type="ECO:0000256" key="5">
    <source>
        <dbReference type="ARBA" id="ARBA00023136"/>
    </source>
</evidence>
<evidence type="ECO:0000259" key="8">
    <source>
        <dbReference type="Pfam" id="PF05504"/>
    </source>
</evidence>
<feature type="domain" description="Spore germination protein N-terminal" evidence="9">
    <location>
        <begin position="25"/>
        <end position="197"/>
    </location>
</feature>
<keyword evidence="6" id="KW-0564">Palmitate</keyword>
<feature type="domain" description="Spore germination GerAC-like C-terminal" evidence="8">
    <location>
        <begin position="216"/>
        <end position="366"/>
    </location>
</feature>
<keyword evidence="4" id="KW-0732">Signal</keyword>
<accession>A0A5D4TEW3</accession>
<dbReference type="OrthoDB" id="2380468at2"/>
<evidence type="ECO:0000313" key="11">
    <source>
        <dbReference type="Proteomes" id="UP000324269"/>
    </source>
</evidence>
<dbReference type="PANTHER" id="PTHR35789:SF1">
    <property type="entry name" value="SPORE GERMINATION PROTEIN B3"/>
    <property type="match status" value="1"/>
</dbReference>
<dbReference type="InterPro" id="IPR046953">
    <property type="entry name" value="Spore_GerAC-like_C"/>
</dbReference>
<evidence type="ECO:0000313" key="10">
    <source>
        <dbReference type="EMBL" id="TYS77257.1"/>
    </source>
</evidence>
<sequence>MVRRSIIPLPLILLLCCLLTGCLGSKEIQDQAYITSIGFDVEDEQIIVYFQALSFANIAKKEGGEPTAAPILIGRGKGSSIEEAFNHIEQTTAVPLHYGQINTLVISEKAMEKWLNTILDFMGRNSFLRYTTWTYGTNESIQDIFEAESFFGQPPLYTLLLRPITVMKENSFLPIVPFHDFIGDFYEPVGASYIPSIYINEEHWQEDKEKKLTAIDGLYVFSEEKFKGKFTKDDLEGLKWFNPETNKIYIPLKELKVSVQIVKPEAKIKLKGKNKPVYNVEIDVESTLDQNVEGLEVKTIEKQLEKKIKKQVMNTYEKALEKKIDIYNLTRNTYRFHHKRWDVGTINDLSKESLKVKVNVFIPHTGDYKK</sequence>
<dbReference type="Gene3D" id="3.30.300.210">
    <property type="entry name" value="Nutrient germinant receptor protein C, domain 3"/>
    <property type="match status" value="1"/>
</dbReference>
<evidence type="ECO:0000256" key="6">
    <source>
        <dbReference type="ARBA" id="ARBA00023139"/>
    </source>
</evidence>
<name>A0A5D4TEW3_9BACI</name>
<dbReference type="RefSeq" id="WP_148971380.1">
    <property type="nucleotide sequence ID" value="NZ_CANLNA010000012.1"/>
</dbReference>
<comment type="caution">
    <text evidence="10">The sequence shown here is derived from an EMBL/GenBank/DDBJ whole genome shotgun (WGS) entry which is preliminary data.</text>
</comment>
<dbReference type="EMBL" id="VTEZ01000017">
    <property type="protein sequence ID" value="TYS77257.1"/>
    <property type="molecule type" value="Genomic_DNA"/>
</dbReference>
<protein>
    <submittedName>
        <fullName evidence="10">Ger(X)C family spore germination protein</fullName>
    </submittedName>
</protein>
<reference evidence="10 11" key="1">
    <citation type="submission" date="2019-08" db="EMBL/GenBank/DDBJ databases">
        <title>Bacillus genomes from the desert of Cuatro Cienegas, Coahuila.</title>
        <authorList>
            <person name="Olmedo-Alvarez G."/>
        </authorList>
    </citation>
    <scope>NUCLEOTIDE SEQUENCE [LARGE SCALE GENOMIC DNA]</scope>
    <source>
        <strain evidence="10 11">CH87b_3T</strain>
    </source>
</reference>
<dbReference type="InterPro" id="IPR038501">
    <property type="entry name" value="Spore_GerAC_C_sf"/>
</dbReference>
<comment type="similarity">
    <text evidence="2">Belongs to the GerABKC lipoprotein family.</text>
</comment>
<dbReference type="GO" id="GO:0009847">
    <property type="term" value="P:spore germination"/>
    <property type="evidence" value="ECO:0007669"/>
    <property type="project" value="InterPro"/>
</dbReference>